<reference evidence="1" key="1">
    <citation type="submission" date="2014-11" db="EMBL/GenBank/DDBJ databases">
        <authorList>
            <person name="Amaro Gonzalez C."/>
        </authorList>
    </citation>
    <scope>NUCLEOTIDE SEQUENCE</scope>
</reference>
<protein>
    <submittedName>
        <fullName evidence="1">Uncharacterized protein</fullName>
    </submittedName>
</protein>
<name>A0A0E9W1T2_ANGAN</name>
<dbReference type="EMBL" id="GBXM01024238">
    <property type="protein sequence ID" value="JAH84339.1"/>
    <property type="molecule type" value="Transcribed_RNA"/>
</dbReference>
<dbReference type="AlphaFoldDB" id="A0A0E9W1T2"/>
<evidence type="ECO:0000313" key="1">
    <source>
        <dbReference type="EMBL" id="JAH84339.1"/>
    </source>
</evidence>
<accession>A0A0E9W1T2</accession>
<sequence>MKNRKYLHDFNRKIISAP</sequence>
<reference evidence="1" key="2">
    <citation type="journal article" date="2015" name="Fish Shellfish Immunol.">
        <title>Early steps in the European eel (Anguilla anguilla)-Vibrio vulnificus interaction in the gills: Role of the RtxA13 toxin.</title>
        <authorList>
            <person name="Callol A."/>
            <person name="Pajuelo D."/>
            <person name="Ebbesson L."/>
            <person name="Teles M."/>
            <person name="MacKenzie S."/>
            <person name="Amaro C."/>
        </authorList>
    </citation>
    <scope>NUCLEOTIDE SEQUENCE</scope>
</reference>
<proteinExistence type="predicted"/>
<organism evidence="1">
    <name type="scientific">Anguilla anguilla</name>
    <name type="common">European freshwater eel</name>
    <name type="synonym">Muraena anguilla</name>
    <dbReference type="NCBI Taxonomy" id="7936"/>
    <lineage>
        <taxon>Eukaryota</taxon>
        <taxon>Metazoa</taxon>
        <taxon>Chordata</taxon>
        <taxon>Craniata</taxon>
        <taxon>Vertebrata</taxon>
        <taxon>Euteleostomi</taxon>
        <taxon>Actinopterygii</taxon>
        <taxon>Neopterygii</taxon>
        <taxon>Teleostei</taxon>
        <taxon>Anguilliformes</taxon>
        <taxon>Anguillidae</taxon>
        <taxon>Anguilla</taxon>
    </lineage>
</organism>